<sequence length="298" mass="33899">MPDGAPGSEEREGLAAGEETLVDELAEFRSRLGARENTIRELHASLAEARLAADDERAARRAGEERLEVLKREHAALRERSDALERELGSRRRSRESQSREAETLRRENDRLSGEVSRREHLIRMAEEEVEELKSRYEALVVRKESALEDALRRIAGLERDLEEREVRILELEADLEERRLELERERTERMKLAEPENRLRAGIELFNESRHREAVTTLSRTLGQPNVHVELGRGEEPPVFIGFTWRGVSWRTFAANPGLAVEEPRIYVVSSGEDLSGVDEKPPNAHVGPGGRVLLGL</sequence>
<dbReference type="Proteomes" id="UP001281130">
    <property type="component" value="Unassembled WGS sequence"/>
</dbReference>
<accession>A0AB35T1S8</accession>
<dbReference type="EMBL" id="JAWXXX010000001">
    <property type="protein sequence ID" value="MDX5893680.1"/>
    <property type="molecule type" value="Genomic_DNA"/>
</dbReference>
<comment type="caution">
    <text evidence="2">The sequence shown here is derived from an EMBL/GenBank/DDBJ whole genome shotgun (WGS) entry which is preliminary data.</text>
</comment>
<protein>
    <submittedName>
        <fullName evidence="2">Uncharacterized protein</fullName>
    </submittedName>
</protein>
<organism evidence="2 3">
    <name type="scientific">Rubrobacter radiotolerans</name>
    <name type="common">Arthrobacter radiotolerans</name>
    <dbReference type="NCBI Taxonomy" id="42256"/>
    <lineage>
        <taxon>Bacteria</taxon>
        <taxon>Bacillati</taxon>
        <taxon>Actinomycetota</taxon>
        <taxon>Rubrobacteria</taxon>
        <taxon>Rubrobacterales</taxon>
        <taxon>Rubrobacteraceae</taxon>
        <taxon>Rubrobacter</taxon>
    </lineage>
</organism>
<dbReference type="RefSeq" id="WP_038681080.1">
    <property type="nucleotide sequence ID" value="NZ_CP007514.1"/>
</dbReference>
<reference evidence="2" key="1">
    <citation type="submission" date="2023-11" db="EMBL/GenBank/DDBJ databases">
        <title>MicrobeMod: A computational toolkit for identifying prokaryotic methylation and restriction-modification with nanopore sequencing.</title>
        <authorList>
            <person name="Crits-Christoph A."/>
            <person name="Kang S.C."/>
            <person name="Lee H."/>
            <person name="Ostrov N."/>
        </authorList>
    </citation>
    <scope>NUCLEOTIDE SEQUENCE</scope>
    <source>
        <strain evidence="2">ATCC 51242</strain>
    </source>
</reference>
<feature type="region of interest" description="Disordered" evidence="1">
    <location>
        <begin position="86"/>
        <end position="112"/>
    </location>
</feature>
<name>A0AB35T1S8_RUBRA</name>
<evidence type="ECO:0000313" key="2">
    <source>
        <dbReference type="EMBL" id="MDX5893680.1"/>
    </source>
</evidence>
<proteinExistence type="predicted"/>
<evidence type="ECO:0000256" key="1">
    <source>
        <dbReference type="SAM" id="MobiDB-lite"/>
    </source>
</evidence>
<dbReference type="AlphaFoldDB" id="A0AB35T1S8"/>
<evidence type="ECO:0000313" key="3">
    <source>
        <dbReference type="Proteomes" id="UP001281130"/>
    </source>
</evidence>
<gene>
    <name evidence="2" type="ORF">SIL72_06525</name>
</gene>